<dbReference type="InterPro" id="IPR045057">
    <property type="entry name" value="Gcn5-rel_NAT"/>
</dbReference>
<dbReference type="CDD" id="cd04301">
    <property type="entry name" value="NAT_SF"/>
    <property type="match status" value="1"/>
</dbReference>
<dbReference type="OrthoDB" id="9793389at2"/>
<comment type="caution">
    <text evidence="3">The sequence shown here is derived from an EMBL/GenBank/DDBJ whole genome shotgun (WGS) entry which is preliminary data.</text>
</comment>
<feature type="domain" description="N-acetyltransferase" evidence="1">
    <location>
        <begin position="1"/>
        <end position="90"/>
    </location>
</feature>
<dbReference type="PROSITE" id="PS51729">
    <property type="entry name" value="GNAT_YJDJ"/>
    <property type="match status" value="1"/>
</dbReference>
<evidence type="ECO:0000313" key="4">
    <source>
        <dbReference type="Proteomes" id="UP000322267"/>
    </source>
</evidence>
<dbReference type="Gene3D" id="3.40.630.30">
    <property type="match status" value="1"/>
</dbReference>
<dbReference type="PANTHER" id="PTHR31435:SF10">
    <property type="entry name" value="BSR4717 PROTEIN"/>
    <property type="match status" value="1"/>
</dbReference>
<accession>A0A5D4NFN6</accession>
<proteinExistence type="predicted"/>
<sequence>MSDIRKGENKFYKGEDENAPEAELVYSSDEKEIVIEHTLVSEQLRGQGIGEKLVDQAVQYARENNLKLDSQCPFAKQILENNDKYEDILQ</sequence>
<dbReference type="PROSITE" id="PS51186">
    <property type="entry name" value="GNAT"/>
    <property type="match status" value="1"/>
</dbReference>
<dbReference type="SUPFAM" id="SSF55729">
    <property type="entry name" value="Acyl-CoA N-acyltransferases (Nat)"/>
    <property type="match status" value="1"/>
</dbReference>
<dbReference type="PANTHER" id="PTHR31435">
    <property type="entry name" value="PROTEIN NATD1"/>
    <property type="match status" value="1"/>
</dbReference>
<dbReference type="InterPro" id="IPR000182">
    <property type="entry name" value="GNAT_dom"/>
</dbReference>
<reference evidence="3 4" key="1">
    <citation type="submission" date="2019-08" db="EMBL/GenBank/DDBJ databases">
        <title>Bacillus genomes from the desert of Cuatro Cienegas, Coahuila.</title>
        <authorList>
            <person name="Olmedo-Alvarez G."/>
        </authorList>
    </citation>
    <scope>NUCLEOTIDE SEQUENCE [LARGE SCALE GENOMIC DNA]</scope>
    <source>
        <strain evidence="3 4">CH34_1T</strain>
    </source>
</reference>
<dbReference type="Pfam" id="PF14542">
    <property type="entry name" value="Acetyltransf_CG"/>
    <property type="match status" value="1"/>
</dbReference>
<dbReference type="EMBL" id="VTEI01000031">
    <property type="protein sequence ID" value="TYS12700.1"/>
    <property type="molecule type" value="Genomic_DNA"/>
</dbReference>
<keyword evidence="3" id="KW-0808">Transferase</keyword>
<name>A0A5D4NFN6_9BACI</name>
<gene>
    <name evidence="3" type="ORF">FZC78_23075</name>
</gene>
<dbReference type="InterPro" id="IPR031165">
    <property type="entry name" value="GNAT_YJDJ"/>
</dbReference>
<dbReference type="Proteomes" id="UP000322267">
    <property type="component" value="Unassembled WGS sequence"/>
</dbReference>
<dbReference type="InterPro" id="IPR016181">
    <property type="entry name" value="Acyl_CoA_acyltransferase"/>
</dbReference>
<dbReference type="AlphaFoldDB" id="A0A5D4NFN6"/>
<evidence type="ECO:0000259" key="2">
    <source>
        <dbReference type="PROSITE" id="PS51729"/>
    </source>
</evidence>
<protein>
    <submittedName>
        <fullName evidence="3">N-acetyltransferase</fullName>
    </submittedName>
</protein>
<evidence type="ECO:0000313" key="3">
    <source>
        <dbReference type="EMBL" id="TYS12700.1"/>
    </source>
</evidence>
<evidence type="ECO:0000259" key="1">
    <source>
        <dbReference type="PROSITE" id="PS51186"/>
    </source>
</evidence>
<organism evidence="3 4">
    <name type="scientific">Rossellomorea vietnamensis</name>
    <dbReference type="NCBI Taxonomy" id="218284"/>
    <lineage>
        <taxon>Bacteria</taxon>
        <taxon>Bacillati</taxon>
        <taxon>Bacillota</taxon>
        <taxon>Bacilli</taxon>
        <taxon>Bacillales</taxon>
        <taxon>Bacillaceae</taxon>
        <taxon>Rossellomorea</taxon>
    </lineage>
</organism>
<dbReference type="GO" id="GO:0016747">
    <property type="term" value="F:acyltransferase activity, transferring groups other than amino-acyl groups"/>
    <property type="evidence" value="ECO:0007669"/>
    <property type="project" value="InterPro"/>
</dbReference>
<feature type="domain" description="N-acetyltransferase" evidence="2">
    <location>
        <begin position="3"/>
        <end position="90"/>
    </location>
</feature>